<protein>
    <submittedName>
        <fullName evidence="2">Uncharacterized protein</fullName>
    </submittedName>
</protein>
<comment type="caution">
    <text evidence="2">The sequence shown here is derived from an EMBL/GenBank/DDBJ whole genome shotgun (WGS) entry which is preliminary data.</text>
</comment>
<dbReference type="OrthoDB" id="422815at2759"/>
<keyword evidence="4" id="KW-1185">Reference proteome</keyword>
<dbReference type="EMBL" id="CAJNOQ010001586">
    <property type="protein sequence ID" value="CAF0904889.1"/>
    <property type="molecule type" value="Genomic_DNA"/>
</dbReference>
<evidence type="ECO:0000313" key="3">
    <source>
        <dbReference type="EMBL" id="CAF3686768.1"/>
    </source>
</evidence>
<dbReference type="Proteomes" id="UP000663829">
    <property type="component" value="Unassembled WGS sequence"/>
</dbReference>
<dbReference type="AlphaFoldDB" id="A0A813ZTC4"/>
<proteinExistence type="predicted"/>
<gene>
    <name evidence="2" type="ORF">GPM918_LOCUS8835</name>
    <name evidence="3" type="ORF">SRO942_LOCUS8836</name>
</gene>
<name>A0A813ZTC4_9BILA</name>
<dbReference type="InterPro" id="IPR013320">
    <property type="entry name" value="ConA-like_dom_sf"/>
</dbReference>
<dbReference type="Gene3D" id="2.60.120.200">
    <property type="match status" value="2"/>
</dbReference>
<dbReference type="Pfam" id="PF13385">
    <property type="entry name" value="Laminin_G_3"/>
    <property type="match status" value="2"/>
</dbReference>
<evidence type="ECO:0000313" key="2">
    <source>
        <dbReference type="EMBL" id="CAF0904889.1"/>
    </source>
</evidence>
<evidence type="ECO:0000313" key="4">
    <source>
        <dbReference type="Proteomes" id="UP000663829"/>
    </source>
</evidence>
<dbReference type="SUPFAM" id="SSF49899">
    <property type="entry name" value="Concanavalin A-like lectins/glucanases"/>
    <property type="match status" value="2"/>
</dbReference>
<feature type="transmembrane region" description="Helical" evidence="1">
    <location>
        <begin position="72"/>
        <end position="95"/>
    </location>
</feature>
<evidence type="ECO:0000256" key="1">
    <source>
        <dbReference type="SAM" id="Phobius"/>
    </source>
</evidence>
<keyword evidence="1" id="KW-0472">Membrane</keyword>
<keyword evidence="1" id="KW-0812">Transmembrane</keyword>
<sequence>MPLSSERDFSYVPQPIQKRHIISNERYKILSSPKSIQSSAKSASAVSVSVVKLKQSALRQIPSKSTWTPKKYLLLALGIVACVILAIAIAIAVVFGRKQGTITATTTTAGPVTSAFWSFDNTTQDLYNVYNGQLVSGATYYTSPSNNQAATPVGGVGQTLYLTASLNQSVIIRSPFFNLSYTSFTLEAWIYPVSLSGDNDIFGQCESTTGVNLCLYMILRSSRLFMGFSPNYLSGVTIISTNTWSHVAYVYNYATGQQLMYLNGYLDIAQSNVDPYQGQNGSITIGRSSILRGSNFFDGYIDNLALTTRAKSSTEILNDATLKFYFSFDNPTPSLDGSSNSLNGTISNAATVRGRVNEALRFNGASSYFQMYGFYQWGFTTAKPFSIALWVNPVLLVGGVLVHMSDSATVSYGHCLILMGLTSGGQIMLQAWYSNYPSVVGPQLSVNTWTHIVYTYSSTNGVQLYVNGIFSGSTSSPSFSSSGYVNYINVGSNLGCCGCVNIPGTVFQGSLDELYVYKRELTSTEVSALANP</sequence>
<organism evidence="2 4">
    <name type="scientific">Didymodactylos carnosus</name>
    <dbReference type="NCBI Taxonomy" id="1234261"/>
    <lineage>
        <taxon>Eukaryota</taxon>
        <taxon>Metazoa</taxon>
        <taxon>Spiralia</taxon>
        <taxon>Gnathifera</taxon>
        <taxon>Rotifera</taxon>
        <taxon>Eurotatoria</taxon>
        <taxon>Bdelloidea</taxon>
        <taxon>Philodinida</taxon>
        <taxon>Philodinidae</taxon>
        <taxon>Didymodactylos</taxon>
    </lineage>
</organism>
<accession>A0A813ZTC4</accession>
<dbReference type="Proteomes" id="UP000681722">
    <property type="component" value="Unassembled WGS sequence"/>
</dbReference>
<reference evidence="2" key="1">
    <citation type="submission" date="2021-02" db="EMBL/GenBank/DDBJ databases">
        <authorList>
            <person name="Nowell W R."/>
        </authorList>
    </citation>
    <scope>NUCLEOTIDE SEQUENCE</scope>
</reference>
<dbReference type="EMBL" id="CAJOBC010001586">
    <property type="protein sequence ID" value="CAF3686768.1"/>
    <property type="molecule type" value="Genomic_DNA"/>
</dbReference>
<keyword evidence="1" id="KW-1133">Transmembrane helix</keyword>